<reference evidence="3 4" key="1">
    <citation type="submission" date="2019-07" db="EMBL/GenBank/DDBJ databases">
        <title>Whole genome shotgun sequence of Cellulomonas persica NBRC 101101.</title>
        <authorList>
            <person name="Hosoyama A."/>
            <person name="Uohara A."/>
            <person name="Ohji S."/>
            <person name="Ichikawa N."/>
        </authorList>
    </citation>
    <scope>NUCLEOTIDE SEQUENCE [LARGE SCALE GENOMIC DNA]</scope>
    <source>
        <strain evidence="3 4">NBRC 101101</strain>
    </source>
</reference>
<evidence type="ECO:0000313" key="3">
    <source>
        <dbReference type="EMBL" id="GEK17251.1"/>
    </source>
</evidence>
<dbReference type="Gene3D" id="2.60.40.10">
    <property type="entry name" value="Immunoglobulins"/>
    <property type="match status" value="1"/>
</dbReference>
<evidence type="ECO:0000259" key="2">
    <source>
        <dbReference type="PROSITE" id="PS50093"/>
    </source>
</evidence>
<dbReference type="InterPro" id="IPR000601">
    <property type="entry name" value="PKD_dom"/>
</dbReference>
<comment type="caution">
    <text evidence="3">The sequence shown here is derived from an EMBL/GenBank/DDBJ whole genome shotgun (WGS) entry which is preliminary data.</text>
</comment>
<evidence type="ECO:0000313" key="4">
    <source>
        <dbReference type="Proteomes" id="UP000321386"/>
    </source>
</evidence>
<gene>
    <name evidence="3" type="ORF">CPE01_09840</name>
</gene>
<keyword evidence="1" id="KW-0732">Signal</keyword>
<dbReference type="PROSITE" id="PS50093">
    <property type="entry name" value="PKD"/>
    <property type="match status" value="1"/>
</dbReference>
<protein>
    <recommendedName>
        <fullName evidence="2">PKD domain-containing protein</fullName>
    </recommendedName>
</protein>
<dbReference type="Proteomes" id="UP000321386">
    <property type="component" value="Unassembled WGS sequence"/>
</dbReference>
<name>A0A510UUW3_9CELL</name>
<dbReference type="InterPro" id="IPR013783">
    <property type="entry name" value="Ig-like_fold"/>
</dbReference>
<sequence>MRWGRRASAVLVSGAVLLATTPTVASAKSQMGEDKVVLVDAFEGEQELRAWNAQPDPLRQYARAPLCNVNSEYLTPAIGGPCAPPNGTVHVPYCEGDTPVEPLWVRTRPSPTSNEWSLWQMRAGWACPDDLLPTLTEQDLRRLTIEPLEAHRQPAGAEALVNKALIVYANPQHRTFRTSLLDYGIDVDAYPVEYAWDFGDGTTLVTDDPGAPYPAFDVTHTYADELTAHVTMTTTWKGKYRVDDDPDREWRDIPGTAFTTTTFEPFDVVELRSRLVS</sequence>
<proteinExistence type="predicted"/>
<dbReference type="EMBL" id="BJUA01000004">
    <property type="protein sequence ID" value="GEK17251.1"/>
    <property type="molecule type" value="Genomic_DNA"/>
</dbReference>
<dbReference type="AlphaFoldDB" id="A0A510UUW3"/>
<feature type="signal peptide" evidence="1">
    <location>
        <begin position="1"/>
        <end position="27"/>
    </location>
</feature>
<evidence type="ECO:0000256" key="1">
    <source>
        <dbReference type="SAM" id="SignalP"/>
    </source>
</evidence>
<organism evidence="3 4">
    <name type="scientific">Cellulomonas persica</name>
    <dbReference type="NCBI Taxonomy" id="76861"/>
    <lineage>
        <taxon>Bacteria</taxon>
        <taxon>Bacillati</taxon>
        <taxon>Actinomycetota</taxon>
        <taxon>Actinomycetes</taxon>
        <taxon>Micrococcales</taxon>
        <taxon>Cellulomonadaceae</taxon>
        <taxon>Cellulomonas</taxon>
    </lineage>
</organism>
<dbReference type="Pfam" id="PF00801">
    <property type="entry name" value="PKD"/>
    <property type="match status" value="1"/>
</dbReference>
<dbReference type="InterPro" id="IPR035986">
    <property type="entry name" value="PKD_dom_sf"/>
</dbReference>
<accession>A0A510UUW3</accession>
<keyword evidence="4" id="KW-1185">Reference proteome</keyword>
<dbReference type="CDD" id="cd00146">
    <property type="entry name" value="PKD"/>
    <property type="match status" value="1"/>
</dbReference>
<feature type="domain" description="PKD" evidence="2">
    <location>
        <begin position="191"/>
        <end position="235"/>
    </location>
</feature>
<dbReference type="SUPFAM" id="SSF49299">
    <property type="entry name" value="PKD domain"/>
    <property type="match status" value="1"/>
</dbReference>
<feature type="chain" id="PRO_5021718658" description="PKD domain-containing protein" evidence="1">
    <location>
        <begin position="28"/>
        <end position="277"/>
    </location>
</feature>
<dbReference type="GO" id="GO:0005975">
    <property type="term" value="P:carbohydrate metabolic process"/>
    <property type="evidence" value="ECO:0007669"/>
    <property type="project" value="UniProtKB-ARBA"/>
</dbReference>